<keyword evidence="7 11" id="KW-1133">Transmembrane helix</keyword>
<evidence type="ECO:0000256" key="3">
    <source>
        <dbReference type="ARBA" id="ARBA00022516"/>
    </source>
</evidence>
<comment type="subcellular location">
    <subcellularLocation>
        <location evidence="1 11">Endoplasmic reticulum membrane</location>
        <topology evidence="1 11">Multi-pass membrane protein</topology>
    </subcellularLocation>
</comment>
<evidence type="ECO:0000256" key="4">
    <source>
        <dbReference type="ARBA" id="ARBA00022679"/>
    </source>
</evidence>
<feature type="transmembrane region" description="Helical" evidence="11">
    <location>
        <begin position="21"/>
        <end position="38"/>
    </location>
</feature>
<protein>
    <recommendedName>
        <fullName evidence="11">Acyltransferase</fullName>
        <ecNumber evidence="11">2.3.1.-</ecNumber>
    </recommendedName>
</protein>
<feature type="transmembrane region" description="Helical" evidence="11">
    <location>
        <begin position="44"/>
        <end position="72"/>
    </location>
</feature>
<evidence type="ECO:0000256" key="11">
    <source>
        <dbReference type="RuleBase" id="RU367023"/>
    </source>
</evidence>
<comment type="similarity">
    <text evidence="2 11">Belongs to the diacylglycerol acyltransferase family.</text>
</comment>
<sequence length="326" mass="37312">MMKDKQEKEEEEITVFRSREIFPTNWAHAVVSLTLWLGSFHFNAALVLLSLLFIPFSKCLLVFGLLLLLMLIPVDDRSKLGRRLCRYICQHACSYFPITLHVEDIHAFHPDRAYVFGYEPHSVFPLGVVALSDHAGLMPLPKIKVLASTAVFYTPFLRHIWTWCGLSPASKRNFTCLLEAGYSCIIIPGGVQEMFLMEEGAEIAFLNSRRGFVRIAMEMGTPLVPVFCFGQSHVYKWWKPGAKLFEKFARTIKFTPTIFWGIFRSPLPYQHPMHVVVGRPIGLKRNPQPTMEEVLEVQSQFVAALKDLFERHKARVGCADLQLRVL</sequence>
<evidence type="ECO:0000256" key="10">
    <source>
        <dbReference type="ARBA" id="ARBA00023315"/>
    </source>
</evidence>
<name>A0A2P2JRU9_RHIMU</name>
<dbReference type="Pfam" id="PF03982">
    <property type="entry name" value="DAGAT"/>
    <property type="match status" value="1"/>
</dbReference>
<organism evidence="12">
    <name type="scientific">Rhizophora mucronata</name>
    <name type="common">Asiatic mangrove</name>
    <dbReference type="NCBI Taxonomy" id="61149"/>
    <lineage>
        <taxon>Eukaryota</taxon>
        <taxon>Viridiplantae</taxon>
        <taxon>Streptophyta</taxon>
        <taxon>Embryophyta</taxon>
        <taxon>Tracheophyta</taxon>
        <taxon>Spermatophyta</taxon>
        <taxon>Magnoliopsida</taxon>
        <taxon>eudicotyledons</taxon>
        <taxon>Gunneridae</taxon>
        <taxon>Pentapetalae</taxon>
        <taxon>rosids</taxon>
        <taxon>fabids</taxon>
        <taxon>Malpighiales</taxon>
        <taxon>Rhizophoraceae</taxon>
        <taxon>Rhizophora</taxon>
    </lineage>
</organism>
<keyword evidence="5 11" id="KW-0812">Transmembrane</keyword>
<dbReference type="CDD" id="cd07987">
    <property type="entry name" value="LPLAT_MGAT-like"/>
    <property type="match status" value="1"/>
</dbReference>
<evidence type="ECO:0000256" key="5">
    <source>
        <dbReference type="ARBA" id="ARBA00022692"/>
    </source>
</evidence>
<keyword evidence="9 11" id="KW-0472">Membrane</keyword>
<keyword evidence="6 11" id="KW-0256">Endoplasmic reticulum</keyword>
<proteinExistence type="inferred from homology"/>
<dbReference type="GO" id="GO:0019432">
    <property type="term" value="P:triglyceride biosynthetic process"/>
    <property type="evidence" value="ECO:0007669"/>
    <property type="project" value="TreeGrafter"/>
</dbReference>
<keyword evidence="8" id="KW-0443">Lipid metabolism</keyword>
<dbReference type="GO" id="GO:0004144">
    <property type="term" value="F:diacylglycerol O-acyltransferase activity"/>
    <property type="evidence" value="ECO:0007669"/>
    <property type="project" value="TreeGrafter"/>
</dbReference>
<evidence type="ECO:0000256" key="7">
    <source>
        <dbReference type="ARBA" id="ARBA00022989"/>
    </source>
</evidence>
<dbReference type="InterPro" id="IPR007130">
    <property type="entry name" value="DAGAT"/>
</dbReference>
<evidence type="ECO:0000256" key="1">
    <source>
        <dbReference type="ARBA" id="ARBA00004477"/>
    </source>
</evidence>
<evidence type="ECO:0000256" key="6">
    <source>
        <dbReference type="ARBA" id="ARBA00022824"/>
    </source>
</evidence>
<keyword evidence="10" id="KW-0012">Acyltransferase</keyword>
<keyword evidence="3" id="KW-0444">Lipid biosynthesis</keyword>
<evidence type="ECO:0000313" key="12">
    <source>
        <dbReference type="EMBL" id="MBW96186.1"/>
    </source>
</evidence>
<accession>A0A2P2JRU9</accession>
<evidence type="ECO:0000256" key="9">
    <source>
        <dbReference type="ARBA" id="ARBA00023136"/>
    </source>
</evidence>
<dbReference type="PANTHER" id="PTHR12317:SF63">
    <property type="entry name" value="DIACYLGLYCEROL O-ACYLTRANSFERASE 2"/>
    <property type="match status" value="1"/>
</dbReference>
<dbReference type="AlphaFoldDB" id="A0A2P2JRU9"/>
<dbReference type="EC" id="2.3.1.-" evidence="11"/>
<dbReference type="EMBL" id="GGEC01015703">
    <property type="protein sequence ID" value="MBW96186.1"/>
    <property type="molecule type" value="Transcribed_RNA"/>
</dbReference>
<dbReference type="PANTHER" id="PTHR12317">
    <property type="entry name" value="DIACYLGLYCEROL O-ACYLTRANSFERASE"/>
    <property type="match status" value="1"/>
</dbReference>
<evidence type="ECO:0000256" key="8">
    <source>
        <dbReference type="ARBA" id="ARBA00023098"/>
    </source>
</evidence>
<reference evidence="12" key="1">
    <citation type="submission" date="2018-02" db="EMBL/GenBank/DDBJ databases">
        <title>Rhizophora mucronata_Transcriptome.</title>
        <authorList>
            <person name="Meera S.P."/>
            <person name="Sreeshan A."/>
            <person name="Augustine A."/>
        </authorList>
    </citation>
    <scope>NUCLEOTIDE SEQUENCE</scope>
    <source>
        <tissue evidence="12">Leaf</tissue>
    </source>
</reference>
<keyword evidence="4 11" id="KW-0808">Transferase</keyword>
<dbReference type="GO" id="GO:0005789">
    <property type="term" value="C:endoplasmic reticulum membrane"/>
    <property type="evidence" value="ECO:0007669"/>
    <property type="project" value="UniProtKB-SubCell"/>
</dbReference>
<evidence type="ECO:0000256" key="2">
    <source>
        <dbReference type="ARBA" id="ARBA00005420"/>
    </source>
</evidence>